<proteinExistence type="predicted"/>
<name>A0A9Q3K691_9BASI</name>
<dbReference type="AlphaFoldDB" id="A0A9Q3K691"/>
<protein>
    <submittedName>
        <fullName evidence="2">Uncharacterized protein</fullName>
    </submittedName>
</protein>
<comment type="caution">
    <text evidence="2">The sequence shown here is derived from an EMBL/GenBank/DDBJ whole genome shotgun (WGS) entry which is preliminary data.</text>
</comment>
<evidence type="ECO:0000313" key="2">
    <source>
        <dbReference type="EMBL" id="MBW0575279.1"/>
    </source>
</evidence>
<organism evidence="2 3">
    <name type="scientific">Austropuccinia psidii MF-1</name>
    <dbReference type="NCBI Taxonomy" id="1389203"/>
    <lineage>
        <taxon>Eukaryota</taxon>
        <taxon>Fungi</taxon>
        <taxon>Dikarya</taxon>
        <taxon>Basidiomycota</taxon>
        <taxon>Pucciniomycotina</taxon>
        <taxon>Pucciniomycetes</taxon>
        <taxon>Pucciniales</taxon>
        <taxon>Sphaerophragmiaceae</taxon>
        <taxon>Austropuccinia</taxon>
    </lineage>
</organism>
<keyword evidence="3" id="KW-1185">Reference proteome</keyword>
<feature type="region of interest" description="Disordered" evidence="1">
    <location>
        <begin position="1"/>
        <end position="96"/>
    </location>
</feature>
<reference evidence="2" key="1">
    <citation type="submission" date="2021-03" db="EMBL/GenBank/DDBJ databases">
        <title>Draft genome sequence of rust myrtle Austropuccinia psidii MF-1, a brazilian biotype.</title>
        <authorList>
            <person name="Quecine M.C."/>
            <person name="Pachon D.M.R."/>
            <person name="Bonatelli M.L."/>
            <person name="Correr F.H."/>
            <person name="Franceschini L.M."/>
            <person name="Leite T.F."/>
            <person name="Margarido G.R.A."/>
            <person name="Almeida C.A."/>
            <person name="Ferrarezi J.A."/>
            <person name="Labate C.A."/>
        </authorList>
    </citation>
    <scope>NUCLEOTIDE SEQUENCE</scope>
    <source>
        <strain evidence="2">MF-1</strain>
    </source>
</reference>
<dbReference type="Proteomes" id="UP000765509">
    <property type="component" value="Unassembled WGS sequence"/>
</dbReference>
<accession>A0A9Q3K691</accession>
<gene>
    <name evidence="2" type="ORF">O181_114994</name>
</gene>
<sequence length="122" mass="13968">MLEPIVFQRQGQKDKELGEEPKSFIYRPEEKVGNDSRFEDRRPSGVYQLETSSRNVQRQTRRASEEAEKSQEASRQGKRQIQLVQTLPTGVQDPPIGAISRVQCLQYGQDSYGTHSQGEEKD</sequence>
<feature type="compositionally biased region" description="Basic and acidic residues" evidence="1">
    <location>
        <begin position="11"/>
        <end position="43"/>
    </location>
</feature>
<evidence type="ECO:0000313" key="3">
    <source>
        <dbReference type="Proteomes" id="UP000765509"/>
    </source>
</evidence>
<feature type="compositionally biased region" description="Basic and acidic residues" evidence="1">
    <location>
        <begin position="62"/>
        <end position="72"/>
    </location>
</feature>
<evidence type="ECO:0000256" key="1">
    <source>
        <dbReference type="SAM" id="MobiDB-lite"/>
    </source>
</evidence>
<dbReference type="EMBL" id="AVOT02095964">
    <property type="protein sequence ID" value="MBW0575279.1"/>
    <property type="molecule type" value="Genomic_DNA"/>
</dbReference>
<feature type="compositionally biased region" description="Polar residues" evidence="1">
    <location>
        <begin position="49"/>
        <end position="58"/>
    </location>
</feature>